<accession>E0W3C8</accession>
<reference evidence="2" key="2">
    <citation type="submission" date="2007-04" db="EMBL/GenBank/DDBJ databases">
        <title>The genome of the human body louse.</title>
        <authorList>
            <consortium name="The Human Body Louse Genome Consortium"/>
            <person name="Kirkness E."/>
            <person name="Walenz B."/>
            <person name="Hass B."/>
            <person name="Bruggner R."/>
            <person name="Strausberg R."/>
        </authorList>
    </citation>
    <scope>NUCLEOTIDE SEQUENCE</scope>
    <source>
        <strain evidence="2">USDA</strain>
    </source>
</reference>
<evidence type="ECO:0000256" key="1">
    <source>
        <dbReference type="SAM" id="Phobius"/>
    </source>
</evidence>
<protein>
    <submittedName>
        <fullName evidence="2 3">Uncharacterized protein</fullName>
    </submittedName>
</protein>
<organism>
    <name type="scientific">Pediculus humanus subsp. corporis</name>
    <name type="common">Body louse</name>
    <dbReference type="NCBI Taxonomy" id="121224"/>
    <lineage>
        <taxon>Eukaryota</taxon>
        <taxon>Metazoa</taxon>
        <taxon>Ecdysozoa</taxon>
        <taxon>Arthropoda</taxon>
        <taxon>Hexapoda</taxon>
        <taxon>Insecta</taxon>
        <taxon>Pterygota</taxon>
        <taxon>Neoptera</taxon>
        <taxon>Paraneoptera</taxon>
        <taxon>Psocodea</taxon>
        <taxon>Troctomorpha</taxon>
        <taxon>Phthiraptera</taxon>
        <taxon>Anoplura</taxon>
        <taxon>Pediculidae</taxon>
        <taxon>Pediculus</taxon>
    </lineage>
</organism>
<name>E0W3C8_PEDHC</name>
<keyword evidence="1" id="KW-0812">Transmembrane</keyword>
<dbReference type="CTD" id="8237013"/>
<keyword evidence="1" id="KW-1133">Transmembrane helix</keyword>
<dbReference type="GeneID" id="8237013"/>
<dbReference type="EnsemblMetazoa" id="PHUM603240-RA">
    <property type="protein sequence ID" value="PHUM603240-PA"/>
    <property type="gene ID" value="PHUM603240"/>
</dbReference>
<evidence type="ECO:0000313" key="2">
    <source>
        <dbReference type="EMBL" id="EEB20134.1"/>
    </source>
</evidence>
<dbReference type="Proteomes" id="UP000009046">
    <property type="component" value="Unassembled WGS sequence"/>
</dbReference>
<sequence length="167" mass="19009">MLTSLAEDWISRGTTNSKVISLNLTNLFILMILKAIVFGAGAFGFGPQHYNYGRSSSSYVDDVIRDNGNFFLKNSKFLTESELLMMLGYLRGDKTQDYDCMKKIACLDPIKAEEYAFTGRLFLKGYQYLTEPFNNTKYLNALSHMDEAINYGISGRNCMEKYTCRIS</sequence>
<dbReference type="OMA" id="ACEEPHV"/>
<dbReference type="HOGENOM" id="CLU_106855_1_0_1"/>
<dbReference type="OrthoDB" id="6363452at2759"/>
<dbReference type="InParanoid" id="E0W3C8"/>
<dbReference type="VEuPathDB" id="VectorBase:PHUM603240"/>
<reference evidence="3" key="3">
    <citation type="submission" date="2020-05" db="UniProtKB">
        <authorList>
            <consortium name="EnsemblMetazoa"/>
        </authorList>
    </citation>
    <scope>IDENTIFICATION</scope>
    <source>
        <strain evidence="3">USDA</strain>
    </source>
</reference>
<keyword evidence="1" id="KW-0472">Membrane</keyword>
<keyword evidence="4" id="KW-1185">Reference proteome</keyword>
<dbReference type="KEGG" id="phu:Phum_PHUM603240"/>
<dbReference type="EMBL" id="AAZO01007369">
    <property type="status" value="NOT_ANNOTATED_CDS"/>
    <property type="molecule type" value="Genomic_DNA"/>
</dbReference>
<proteinExistence type="predicted"/>
<feature type="transmembrane region" description="Helical" evidence="1">
    <location>
        <begin position="20"/>
        <end position="45"/>
    </location>
</feature>
<dbReference type="eggNOG" id="ENOG502S7VZ">
    <property type="taxonomic scope" value="Eukaryota"/>
</dbReference>
<evidence type="ECO:0000313" key="4">
    <source>
        <dbReference type="Proteomes" id="UP000009046"/>
    </source>
</evidence>
<dbReference type="AlphaFoldDB" id="E0W3C8"/>
<gene>
    <name evidence="3" type="primary">8237013</name>
    <name evidence="2" type="ORF">Phum_PHUM603240</name>
</gene>
<dbReference type="RefSeq" id="XP_002432872.1">
    <property type="nucleotide sequence ID" value="XM_002432827.1"/>
</dbReference>
<evidence type="ECO:0000313" key="3">
    <source>
        <dbReference type="EnsemblMetazoa" id="PHUM603240-PA"/>
    </source>
</evidence>
<reference evidence="2" key="1">
    <citation type="submission" date="2007-04" db="EMBL/GenBank/DDBJ databases">
        <title>Annotation of Pediculus humanus corporis strain USDA.</title>
        <authorList>
            <person name="Kirkness E."/>
            <person name="Hannick L."/>
            <person name="Hass B."/>
            <person name="Bruggner R."/>
            <person name="Lawson D."/>
            <person name="Bidwell S."/>
            <person name="Joardar V."/>
            <person name="Caler E."/>
            <person name="Walenz B."/>
            <person name="Inman J."/>
            <person name="Schobel S."/>
            <person name="Galinsky K."/>
            <person name="Amedeo P."/>
            <person name="Strausberg R."/>
        </authorList>
    </citation>
    <scope>NUCLEOTIDE SEQUENCE</scope>
    <source>
        <strain evidence="2">USDA</strain>
    </source>
</reference>
<dbReference type="EMBL" id="DS235882">
    <property type="protein sequence ID" value="EEB20134.1"/>
    <property type="molecule type" value="Genomic_DNA"/>
</dbReference>